<reference evidence="4 5" key="1">
    <citation type="submission" date="2022-03" db="EMBL/GenBank/DDBJ databases">
        <authorList>
            <person name="He Y."/>
        </authorList>
    </citation>
    <scope>NUCLEOTIDE SEQUENCE [LARGE SCALE GENOMIC DNA]</scope>
    <source>
        <strain evidence="4 5">TK19116</strain>
    </source>
</reference>
<gene>
    <name evidence="4" type="ORF">MLD63_11800</name>
</gene>
<dbReference type="InterPro" id="IPR050641">
    <property type="entry name" value="RIFMO-like"/>
</dbReference>
<feature type="domain" description="FAD-binding" evidence="3">
    <location>
        <begin position="9"/>
        <end position="353"/>
    </location>
</feature>
<dbReference type="Pfam" id="PF21274">
    <property type="entry name" value="Rng_hyd_C"/>
    <property type="match status" value="1"/>
</dbReference>
<protein>
    <submittedName>
        <fullName evidence="4">FAD-dependent oxidoreductase</fullName>
    </submittedName>
</protein>
<evidence type="ECO:0000256" key="1">
    <source>
        <dbReference type="ARBA" id="ARBA00022630"/>
    </source>
</evidence>
<keyword evidence="5" id="KW-1185">Reference proteome</keyword>
<evidence type="ECO:0000313" key="5">
    <source>
        <dbReference type="Proteomes" id="UP001203945"/>
    </source>
</evidence>
<dbReference type="InterPro" id="IPR036188">
    <property type="entry name" value="FAD/NAD-bd_sf"/>
</dbReference>
<dbReference type="Gene3D" id="3.40.30.120">
    <property type="match status" value="1"/>
</dbReference>
<evidence type="ECO:0000313" key="4">
    <source>
        <dbReference type="EMBL" id="MCQ0971107.1"/>
    </source>
</evidence>
<dbReference type="Gene3D" id="3.50.50.60">
    <property type="entry name" value="FAD/NAD(P)-binding domain"/>
    <property type="match status" value="1"/>
</dbReference>
<dbReference type="PANTHER" id="PTHR43004:SF21">
    <property type="entry name" value="FAD-BINDING DOMAIN-CONTAINING PROTEIN-RELATED"/>
    <property type="match status" value="1"/>
</dbReference>
<dbReference type="Pfam" id="PF01494">
    <property type="entry name" value="FAD_binding_3"/>
    <property type="match status" value="1"/>
</dbReference>
<dbReference type="PRINTS" id="PR00420">
    <property type="entry name" value="RNGMNOXGNASE"/>
</dbReference>
<dbReference type="Gene3D" id="3.30.9.10">
    <property type="entry name" value="D-Amino Acid Oxidase, subunit A, domain 2"/>
    <property type="match status" value="1"/>
</dbReference>
<sequence length="528" mass="57132">MSGADPDRDVLIVGGGPVGLGLAIELGQRGHTVTVIERRETPSRIPRGQNLTPRTMEHMRAWGCEDALRAARTIPREMGGGLTAYGTLFSGIAYDWLPREKLRPFYATGNERLPQYATEAVLRERAAVLPQVELLTGWTGEDISQDDDGVRVTARAKDGETRELTGRYLVGCDGARSRVREAAGITETRSDHDRLMVLLVFRAPELSQRMARDYPGKSFVNVLHPDLKGYWQFFGRVAQDDTFFFHAPVPAGTTAENYDFEALLHRAAGEAFPIEFQHVGLWDLRVAIADRYRAGRIFIAGDAAHSHPPYGGYGINTGFEDARNLGWKLAAALEGWAGEGLLDSYEAERRPVFISTARDFIEASIEADAAFLADHDPQDDPAGFRASWAERATGATDEVDRFEPNYEGSPLIGGDGAPSAVGSHRKKARAGHHLTPIASNGSDSFARLGDGYTLFAPRDAADSFEDAASSLGVPLHVTEADAALVSEYGADLVLVRPDGFVGWVGAVADGTDAHRILSGARGSAPVTS</sequence>
<keyword evidence="1" id="KW-0285">Flavoprotein</keyword>
<keyword evidence="2" id="KW-0274">FAD</keyword>
<organism evidence="4 5">
    <name type="scientific">Paracoccus albicereus</name>
    <dbReference type="NCBI Taxonomy" id="2922394"/>
    <lineage>
        <taxon>Bacteria</taxon>
        <taxon>Pseudomonadati</taxon>
        <taxon>Pseudomonadota</taxon>
        <taxon>Alphaproteobacteria</taxon>
        <taxon>Rhodobacterales</taxon>
        <taxon>Paracoccaceae</taxon>
        <taxon>Paracoccus</taxon>
    </lineage>
</organism>
<dbReference type="EMBL" id="JAKZEU010000004">
    <property type="protein sequence ID" value="MCQ0971107.1"/>
    <property type="molecule type" value="Genomic_DNA"/>
</dbReference>
<dbReference type="Proteomes" id="UP001203945">
    <property type="component" value="Unassembled WGS sequence"/>
</dbReference>
<proteinExistence type="predicted"/>
<dbReference type="PANTHER" id="PTHR43004">
    <property type="entry name" value="TRK SYSTEM POTASSIUM UPTAKE PROTEIN"/>
    <property type="match status" value="1"/>
</dbReference>
<comment type="caution">
    <text evidence="4">The sequence shown here is derived from an EMBL/GenBank/DDBJ whole genome shotgun (WGS) entry which is preliminary data.</text>
</comment>
<dbReference type="SUPFAM" id="SSF51905">
    <property type="entry name" value="FAD/NAD(P)-binding domain"/>
    <property type="match status" value="1"/>
</dbReference>
<accession>A0ABT1MS27</accession>
<name>A0ABT1MS27_9RHOB</name>
<evidence type="ECO:0000256" key="2">
    <source>
        <dbReference type="ARBA" id="ARBA00022827"/>
    </source>
</evidence>
<dbReference type="InterPro" id="IPR002938">
    <property type="entry name" value="FAD-bd"/>
</dbReference>
<dbReference type="RefSeq" id="WP_255330121.1">
    <property type="nucleotide sequence ID" value="NZ_JAKZEU010000004.1"/>
</dbReference>
<evidence type="ECO:0000259" key="3">
    <source>
        <dbReference type="Pfam" id="PF01494"/>
    </source>
</evidence>